<keyword evidence="7" id="KW-0963">Cytoplasm</keyword>
<evidence type="ECO:0000256" key="15">
    <source>
        <dbReference type="SAM" id="MobiDB-lite"/>
    </source>
</evidence>
<evidence type="ECO:0000256" key="12">
    <source>
        <dbReference type="ARBA" id="ARBA00023242"/>
    </source>
</evidence>
<feature type="compositionally biased region" description="Basic and acidic residues" evidence="15">
    <location>
        <begin position="1334"/>
        <end position="1357"/>
    </location>
</feature>
<evidence type="ECO:0000313" key="19">
    <source>
        <dbReference type="Proteomes" id="UP001075354"/>
    </source>
</evidence>
<dbReference type="GO" id="GO:0005634">
    <property type="term" value="C:nucleus"/>
    <property type="evidence" value="ECO:0007669"/>
    <property type="project" value="UniProtKB-SubCell"/>
</dbReference>
<keyword evidence="19" id="KW-1185">Reference proteome</keyword>
<evidence type="ECO:0000256" key="4">
    <source>
        <dbReference type="ARBA" id="ARBA00009606"/>
    </source>
</evidence>
<dbReference type="InterPro" id="IPR011989">
    <property type="entry name" value="ARM-like"/>
</dbReference>
<sequence length="1430" mass="163657">MTIPNFVIPLNREDLLSLDTPGQYVVQECVERIQIPKRLSDCNTALSEDGFMFILNHFDPLFSAVHQSRDLDTKYILMAHSIILKGISGMVQSISALIEDMDTHLREKLLNSAKMYLFLLFEIIRSLEERFNMKTDKELAVDAKSRKKAIKNFVDFDWDEKRNISLVKLHAFVNEPLTKLWEPPVADEDFVSMAANCCYKTLEDPQVSQARLSYLKHITFDILGTLIQKYGHGLSCTVKMVQLMKMYEHLPETLAQAAVKFVRDYQSRNFVREVIREITQTESGFEGSSPKAFSHFLVEIAKLDSEIILPTMPLLLPELESDSYMMRNCVLGVIGEVVAGSLTKEQLSDELRETRDMFLEHLEDHLIDTNGSVRGKVLKIWQKLCQDKAIPLVRLSQLLEHTITRLEDTSWIVTKNAVQLYHSLLQSNPFGDKLEMQKLKDTLHREEEHLALLEKETNSKIPPSRSKQWDDMASKIVLILQDALSSNEEEPEIPEEIQSKTIAENIAQVSRFLENEKYLEAFQLVRYTEKQSDKSKLRVNKQLDWQVDYFQNILRKIFVQFDENAEDGRRREERQELTLEQREALDKLLKQRALTQYYKDCIGFVKQLEKSTKIISNLLFSGQPSVIVDAVEFLTAAYQFGLEGALAGVQNMLLLVWSPETSVKDAVAASYRHLYLDIATHAAGRIRAAEIVKNLCHLLKTLDENQQAALELLVREWVKNNEMDKDCVQVLWERFSMKLPDTTEDDSRSALILLAMVGGASPGILKTNIPVLLSVGLGERGRKDSRLAKETCRALLKLVPDTSEISSANDEAFRLGEDHELFKSIYSLLIDGYSVLEDKFYIRMTCEAIDMIYQLSEHPDKICATFLKECFELYRQASSEANDNHVNLSENLEPAQSKVKDSQRMVSAVLLERLVFFIGHVAFRQWVHLDRAVFRELKRRNGIREIEAEKKRGDKQKSKNNDKRKSQAGLNSSLISRASETPRLKKDKDKEDVADAEIGEINADDAEAEYINHVCETELVTGDTILASMSPIVVNVCSNPQKFTDTQLRCTASIALTKLMILSSTFCDEHLALVFTMMERSSEPIIRSNLVYAVGDLANRFPNLIEPWTKHLYARLHDKSSQVRLDAVVVLKHLITNEMVKVRGQISDMALCVVDEEERISVMASEFFRDLSKKNNTLYNVLPDIISRLSNPSMDVSEDHFHVILEFLLPLIQKDKQMESLVDKLCQRFRSSTTERQWSDIAFCLSLLQYSDRSLRRLTENFQCYFDKLNTPKVYEAFESIIAQALKTNKPERKMIVEELQAKIDDILKKGLRTDGGAEQTDGADESNVDVDESVQRGSEHSISRNNKKDTVNERKKIAARRRGRRRAADSSDDEGNDDSDEGKMQQDSNQSQCCFSFITGLTGFVLVSQIRKMSDNSEREMPEEEEDNF</sequence>
<evidence type="ECO:0000256" key="5">
    <source>
        <dbReference type="ARBA" id="ARBA00016064"/>
    </source>
</evidence>
<keyword evidence="13 14" id="KW-0131">Cell cycle</keyword>
<evidence type="ECO:0000256" key="6">
    <source>
        <dbReference type="ARBA" id="ARBA00022454"/>
    </source>
</evidence>
<keyword evidence="8" id="KW-0597">Phosphoprotein</keyword>
<evidence type="ECO:0000256" key="2">
    <source>
        <dbReference type="ARBA" id="ARBA00004286"/>
    </source>
</evidence>
<evidence type="ECO:0000259" key="17">
    <source>
        <dbReference type="Pfam" id="PF12922"/>
    </source>
</evidence>
<feature type="region of interest" description="Disordered" evidence="15">
    <location>
        <begin position="948"/>
        <end position="972"/>
    </location>
</feature>
<gene>
    <name evidence="18" type="ORF">ONE63_002159</name>
</gene>
<comment type="subcellular location">
    <subcellularLocation>
        <location evidence="2">Chromosome</location>
    </subcellularLocation>
    <subcellularLocation>
        <location evidence="3">Cytoplasm</location>
    </subcellularLocation>
    <subcellularLocation>
        <location evidence="1">Nucleus</location>
    </subcellularLocation>
</comment>
<name>A0AAV7XHW1_9NEOP</name>
<feature type="compositionally biased region" description="Basic and acidic residues" evidence="15">
    <location>
        <begin position="948"/>
        <end position="965"/>
    </location>
</feature>
<feature type="region of interest" description="Disordered" evidence="15">
    <location>
        <begin position="1314"/>
        <end position="1390"/>
    </location>
</feature>
<dbReference type="GO" id="GO:0005737">
    <property type="term" value="C:cytoplasm"/>
    <property type="evidence" value="ECO:0007669"/>
    <property type="project" value="UniProtKB-SubCell"/>
</dbReference>
<dbReference type="PANTHER" id="PTHR14222">
    <property type="entry name" value="CONDENSIN"/>
    <property type="match status" value="1"/>
</dbReference>
<dbReference type="GO" id="GO:0000796">
    <property type="term" value="C:condensin complex"/>
    <property type="evidence" value="ECO:0007669"/>
    <property type="project" value="TreeGrafter"/>
</dbReference>
<dbReference type="InterPro" id="IPR026971">
    <property type="entry name" value="CND1/NCAPD3"/>
</dbReference>
<dbReference type="Pfam" id="PF12922">
    <property type="entry name" value="Cnd1_N"/>
    <property type="match status" value="1"/>
</dbReference>
<keyword evidence="12" id="KW-0539">Nucleus</keyword>
<dbReference type="GO" id="GO:0042393">
    <property type="term" value="F:histone binding"/>
    <property type="evidence" value="ECO:0007669"/>
    <property type="project" value="TreeGrafter"/>
</dbReference>
<keyword evidence="11 14" id="KW-0226">DNA condensation</keyword>
<evidence type="ECO:0000256" key="11">
    <source>
        <dbReference type="ARBA" id="ARBA00023067"/>
    </source>
</evidence>
<evidence type="ECO:0000256" key="14">
    <source>
        <dbReference type="PIRNR" id="PIRNR017127"/>
    </source>
</evidence>
<dbReference type="GO" id="GO:0051301">
    <property type="term" value="P:cell division"/>
    <property type="evidence" value="ECO:0007669"/>
    <property type="project" value="UniProtKB-KW"/>
</dbReference>
<proteinExistence type="inferred from homology"/>
<dbReference type="InterPro" id="IPR032682">
    <property type="entry name" value="Cnd1_C"/>
</dbReference>
<dbReference type="GO" id="GO:0007076">
    <property type="term" value="P:mitotic chromosome condensation"/>
    <property type="evidence" value="ECO:0007669"/>
    <property type="project" value="InterPro"/>
</dbReference>
<feature type="compositionally biased region" description="Acidic residues" evidence="15">
    <location>
        <begin position="1371"/>
        <end position="1381"/>
    </location>
</feature>
<evidence type="ECO:0000256" key="1">
    <source>
        <dbReference type="ARBA" id="ARBA00004123"/>
    </source>
</evidence>
<dbReference type="InterPro" id="IPR024324">
    <property type="entry name" value="Condensin_cplx_su1_N"/>
</dbReference>
<keyword evidence="9 14" id="KW-0132">Cell division</keyword>
<feature type="domain" description="Condensin complex subunit 1 C-terminal" evidence="16">
    <location>
        <begin position="1085"/>
        <end position="1246"/>
    </location>
</feature>
<evidence type="ECO:0000256" key="7">
    <source>
        <dbReference type="ARBA" id="ARBA00022490"/>
    </source>
</evidence>
<keyword evidence="6" id="KW-0158">Chromosome</keyword>
<comment type="function">
    <text evidence="14">Regulatory subunit of the condensin complex, a complex required for conversion of interphase chromatin into mitotic-like condense chromosomes. The condensin complex probably introduces positive supercoils into relaxed DNA in the presence of type I topoisomerases and converts nicked DNA into positive knotted forms in the presence of type II topoisomerases.</text>
</comment>
<evidence type="ECO:0000256" key="9">
    <source>
        <dbReference type="ARBA" id="ARBA00022618"/>
    </source>
</evidence>
<evidence type="ECO:0000259" key="16">
    <source>
        <dbReference type="Pfam" id="PF12717"/>
    </source>
</evidence>
<feature type="compositionally biased region" description="Acidic residues" evidence="15">
    <location>
        <begin position="1322"/>
        <end position="1333"/>
    </location>
</feature>
<comment type="similarity">
    <text evidence="4 14">Belongs to the CND1 (condensin subunit 1) family.</text>
</comment>
<evidence type="ECO:0000256" key="10">
    <source>
        <dbReference type="ARBA" id="ARBA00022776"/>
    </source>
</evidence>
<dbReference type="GO" id="GO:0010032">
    <property type="term" value="P:meiotic chromosome condensation"/>
    <property type="evidence" value="ECO:0007669"/>
    <property type="project" value="TreeGrafter"/>
</dbReference>
<evidence type="ECO:0000256" key="13">
    <source>
        <dbReference type="ARBA" id="ARBA00023306"/>
    </source>
</evidence>
<accession>A0AAV7XHW1</accession>
<dbReference type="EMBL" id="JAPTSV010000011">
    <property type="protein sequence ID" value="KAJ1523028.1"/>
    <property type="molecule type" value="Genomic_DNA"/>
</dbReference>
<protein>
    <recommendedName>
        <fullName evidence="5 14">Condensin complex subunit 1</fullName>
    </recommendedName>
</protein>
<dbReference type="SUPFAM" id="SSF48371">
    <property type="entry name" value="ARM repeat"/>
    <property type="match status" value="1"/>
</dbReference>
<dbReference type="InterPro" id="IPR007673">
    <property type="entry name" value="Condensin_cplx_su1"/>
</dbReference>
<reference evidence="18" key="1">
    <citation type="submission" date="2022-12" db="EMBL/GenBank/DDBJ databases">
        <title>Chromosome-level genome assembly of the bean flower thrips Megalurothrips usitatus.</title>
        <authorList>
            <person name="Ma L."/>
            <person name="Liu Q."/>
            <person name="Li H."/>
            <person name="Cai W."/>
        </authorList>
    </citation>
    <scope>NUCLEOTIDE SEQUENCE</scope>
    <source>
        <strain evidence="18">Cailab_2022a</strain>
    </source>
</reference>
<feature type="domain" description="Condensin complex subunit 1 N-terminal" evidence="17">
    <location>
        <begin position="82"/>
        <end position="235"/>
    </location>
</feature>
<keyword evidence="10 14" id="KW-0498">Mitosis</keyword>
<dbReference type="PIRSF" id="PIRSF017127">
    <property type="entry name" value="Condensin_D2"/>
    <property type="match status" value="1"/>
</dbReference>
<organism evidence="18 19">
    <name type="scientific">Megalurothrips usitatus</name>
    <name type="common">bean blossom thrips</name>
    <dbReference type="NCBI Taxonomy" id="439358"/>
    <lineage>
        <taxon>Eukaryota</taxon>
        <taxon>Metazoa</taxon>
        <taxon>Ecdysozoa</taxon>
        <taxon>Arthropoda</taxon>
        <taxon>Hexapoda</taxon>
        <taxon>Insecta</taxon>
        <taxon>Pterygota</taxon>
        <taxon>Neoptera</taxon>
        <taxon>Paraneoptera</taxon>
        <taxon>Thysanoptera</taxon>
        <taxon>Terebrantia</taxon>
        <taxon>Thripoidea</taxon>
        <taxon>Thripidae</taxon>
        <taxon>Megalurothrips</taxon>
    </lineage>
</organism>
<dbReference type="InterPro" id="IPR016024">
    <property type="entry name" value="ARM-type_fold"/>
</dbReference>
<dbReference type="Proteomes" id="UP001075354">
    <property type="component" value="Chromosome 11"/>
</dbReference>
<evidence type="ECO:0000313" key="18">
    <source>
        <dbReference type="EMBL" id="KAJ1523028.1"/>
    </source>
</evidence>
<dbReference type="GO" id="GO:0000779">
    <property type="term" value="C:condensed chromosome, centromeric region"/>
    <property type="evidence" value="ECO:0007669"/>
    <property type="project" value="TreeGrafter"/>
</dbReference>
<evidence type="ECO:0000256" key="8">
    <source>
        <dbReference type="ARBA" id="ARBA00022553"/>
    </source>
</evidence>
<dbReference type="Gene3D" id="1.25.10.10">
    <property type="entry name" value="Leucine-rich Repeat Variant"/>
    <property type="match status" value="2"/>
</dbReference>
<dbReference type="Pfam" id="PF12717">
    <property type="entry name" value="Cnd1"/>
    <property type="match status" value="1"/>
</dbReference>
<dbReference type="FunFam" id="1.25.10.10:FF:000695">
    <property type="entry name" value="Condensin complex subunit 1"/>
    <property type="match status" value="1"/>
</dbReference>
<dbReference type="PANTHER" id="PTHR14222:SF2">
    <property type="entry name" value="CONDENSIN COMPLEX SUBUNIT 1"/>
    <property type="match status" value="1"/>
</dbReference>
<evidence type="ECO:0000256" key="3">
    <source>
        <dbReference type="ARBA" id="ARBA00004496"/>
    </source>
</evidence>
<comment type="caution">
    <text evidence="18">The sequence shown here is derived from an EMBL/GenBank/DDBJ whole genome shotgun (WGS) entry which is preliminary data.</text>
</comment>